<name>X0X5T9_9ZZZZ</name>
<proteinExistence type="predicted"/>
<dbReference type="AlphaFoldDB" id="X0X5T9"/>
<sequence>PFVLVLIVVFSAVYYRLKVGIEEGSLREIRQQSVRNQANAHVAGLDLSSELNFPMIMKKIKKGDEIKDSSIALVHDWSDLLKGERQLFPIETEEIVYCVPGYYLEFKAKDKKIPMADYIEYQRTKTVDEIGARNVIGNGNVYINEYIVGYTTDETAFEGGMEELREEYAIDTNYEYVTVSVFMKKGYWKRWISSVFGASTGVIGGTVLGVVLVPFTGGGSLLVSGVALGGGITGGVIGYKTGS</sequence>
<feature type="non-terminal residue" evidence="2">
    <location>
        <position position="243"/>
    </location>
</feature>
<keyword evidence="1" id="KW-0812">Transmembrane</keyword>
<reference evidence="2" key="1">
    <citation type="journal article" date="2014" name="Front. Microbiol.">
        <title>High frequency of phylogenetically diverse reductive dehalogenase-homologous genes in deep subseafloor sedimentary metagenomes.</title>
        <authorList>
            <person name="Kawai M."/>
            <person name="Futagami T."/>
            <person name="Toyoda A."/>
            <person name="Takaki Y."/>
            <person name="Nishi S."/>
            <person name="Hori S."/>
            <person name="Arai W."/>
            <person name="Tsubouchi T."/>
            <person name="Morono Y."/>
            <person name="Uchiyama I."/>
            <person name="Ito T."/>
            <person name="Fujiyama A."/>
            <person name="Inagaki F."/>
            <person name="Takami H."/>
        </authorList>
    </citation>
    <scope>NUCLEOTIDE SEQUENCE</scope>
    <source>
        <strain evidence="2">Expedition CK06-06</strain>
    </source>
</reference>
<accession>X0X5T9</accession>
<gene>
    <name evidence="2" type="ORF">S01H1_71899</name>
</gene>
<dbReference type="EMBL" id="BARS01047906">
    <property type="protein sequence ID" value="GAG30767.1"/>
    <property type="molecule type" value="Genomic_DNA"/>
</dbReference>
<feature type="transmembrane region" description="Helical" evidence="1">
    <location>
        <begin position="191"/>
        <end position="215"/>
    </location>
</feature>
<keyword evidence="1" id="KW-1133">Transmembrane helix</keyword>
<protein>
    <submittedName>
        <fullName evidence="2">Uncharacterized protein</fullName>
    </submittedName>
</protein>
<feature type="transmembrane region" description="Helical" evidence="1">
    <location>
        <begin position="221"/>
        <end position="239"/>
    </location>
</feature>
<feature type="non-terminal residue" evidence="2">
    <location>
        <position position="1"/>
    </location>
</feature>
<evidence type="ECO:0000256" key="1">
    <source>
        <dbReference type="SAM" id="Phobius"/>
    </source>
</evidence>
<organism evidence="2">
    <name type="scientific">marine sediment metagenome</name>
    <dbReference type="NCBI Taxonomy" id="412755"/>
    <lineage>
        <taxon>unclassified sequences</taxon>
        <taxon>metagenomes</taxon>
        <taxon>ecological metagenomes</taxon>
    </lineage>
</organism>
<evidence type="ECO:0000313" key="2">
    <source>
        <dbReference type="EMBL" id="GAG30767.1"/>
    </source>
</evidence>
<keyword evidence="1" id="KW-0472">Membrane</keyword>
<comment type="caution">
    <text evidence="2">The sequence shown here is derived from an EMBL/GenBank/DDBJ whole genome shotgun (WGS) entry which is preliminary data.</text>
</comment>